<evidence type="ECO:0000313" key="5">
    <source>
        <dbReference type="EMBL" id="EHR41524.1"/>
    </source>
</evidence>
<proteinExistence type="inferred from homology"/>
<dbReference type="AlphaFoldDB" id="H3ZD23"/>
<keyword evidence="2" id="KW-0680">Restriction system</keyword>
<comment type="caution">
    <text evidence="5">The sequence shown here is derived from an EMBL/GenBank/DDBJ whole genome shotgun (WGS) entry which is preliminary data.</text>
</comment>
<dbReference type="REBASE" id="46221">
    <property type="entry name" value="S.AjeMS1ORF6546P"/>
</dbReference>
<evidence type="ECO:0000256" key="3">
    <source>
        <dbReference type="ARBA" id="ARBA00023125"/>
    </source>
</evidence>
<protein>
    <submittedName>
        <fullName evidence="5">Type I restriction-modification system specificity</fullName>
    </submittedName>
</protein>
<keyword evidence="3" id="KW-0238">DNA-binding</keyword>
<organism evidence="5 6">
    <name type="scientific">Alishewanella jeotgali KCTC 22429</name>
    <dbReference type="NCBI Taxonomy" id="1129374"/>
    <lineage>
        <taxon>Bacteria</taxon>
        <taxon>Pseudomonadati</taxon>
        <taxon>Pseudomonadota</taxon>
        <taxon>Gammaproteobacteria</taxon>
        <taxon>Alteromonadales</taxon>
        <taxon>Alteromonadaceae</taxon>
        <taxon>Alishewanella</taxon>
    </lineage>
</organism>
<dbReference type="Proteomes" id="UP000012046">
    <property type="component" value="Unassembled WGS sequence"/>
</dbReference>
<dbReference type="RefSeq" id="WP_008950188.1">
    <property type="nucleotide sequence ID" value="NZ_AHTH01000013.1"/>
</dbReference>
<dbReference type="PANTHER" id="PTHR43140">
    <property type="entry name" value="TYPE-1 RESTRICTION ENZYME ECOKI SPECIFICITY PROTEIN"/>
    <property type="match status" value="1"/>
</dbReference>
<dbReference type="eggNOG" id="COG0732">
    <property type="taxonomic scope" value="Bacteria"/>
</dbReference>
<keyword evidence="6" id="KW-1185">Reference proteome</keyword>
<feature type="domain" description="Type I restriction modification DNA specificity" evidence="4">
    <location>
        <begin position="23"/>
        <end position="184"/>
    </location>
</feature>
<dbReference type="PANTHER" id="PTHR43140:SF1">
    <property type="entry name" value="TYPE I RESTRICTION ENZYME ECOKI SPECIFICITY SUBUNIT"/>
    <property type="match status" value="1"/>
</dbReference>
<feature type="domain" description="Type I restriction modification DNA specificity" evidence="4">
    <location>
        <begin position="279"/>
        <end position="438"/>
    </location>
</feature>
<dbReference type="SUPFAM" id="SSF116734">
    <property type="entry name" value="DNA methylase specificity domain"/>
    <property type="match status" value="2"/>
</dbReference>
<dbReference type="PATRIC" id="fig|1129374.4.peg.1316"/>
<comment type="similarity">
    <text evidence="1">Belongs to the type-I restriction system S methylase family.</text>
</comment>
<dbReference type="InterPro" id="IPR044946">
    <property type="entry name" value="Restrct_endonuc_typeI_TRD_sf"/>
</dbReference>
<dbReference type="InterPro" id="IPR000055">
    <property type="entry name" value="Restrct_endonuc_typeI_TRD"/>
</dbReference>
<dbReference type="Gene3D" id="3.90.220.20">
    <property type="entry name" value="DNA methylase specificity domains"/>
    <property type="match status" value="2"/>
</dbReference>
<gene>
    <name evidence="5" type="ORF">AJE_06546</name>
</gene>
<dbReference type="InterPro" id="IPR051212">
    <property type="entry name" value="Type-I_RE_S_subunit"/>
</dbReference>
<evidence type="ECO:0000256" key="2">
    <source>
        <dbReference type="ARBA" id="ARBA00022747"/>
    </source>
</evidence>
<evidence type="ECO:0000259" key="4">
    <source>
        <dbReference type="Pfam" id="PF01420"/>
    </source>
</evidence>
<dbReference type="EMBL" id="AHTH01000013">
    <property type="protein sequence ID" value="EHR41524.1"/>
    <property type="molecule type" value="Genomic_DNA"/>
</dbReference>
<reference evidence="5 6" key="1">
    <citation type="journal article" date="2012" name="J. Bacteriol.">
        <title>Genome Sequence of Extracellular-Protease-Producing Alishewanella jeotgali Isolated from Traditional Korean Fermented Seafood.</title>
        <authorList>
            <person name="Jung J."/>
            <person name="Chun J."/>
            <person name="Park W."/>
        </authorList>
    </citation>
    <scope>NUCLEOTIDE SEQUENCE [LARGE SCALE GENOMIC DNA]</scope>
    <source>
        <strain evidence="5 6">KCTC 22429</strain>
    </source>
</reference>
<evidence type="ECO:0000256" key="1">
    <source>
        <dbReference type="ARBA" id="ARBA00010923"/>
    </source>
</evidence>
<dbReference type="STRING" id="1129374.AJE_06546"/>
<dbReference type="CDD" id="cd17257">
    <property type="entry name" value="RMtype1_S_EcoBI-TRD1-CR1_like"/>
    <property type="match status" value="1"/>
</dbReference>
<dbReference type="GO" id="GO:0003677">
    <property type="term" value="F:DNA binding"/>
    <property type="evidence" value="ECO:0007669"/>
    <property type="project" value="UniProtKB-KW"/>
</dbReference>
<accession>H3ZD23</accession>
<sequence>MAFSKDINELVTEDTTGLLNKHESWERVTLQDVVEVVNGYAFSSSGFNTGKGLPLIRIRDIVSGKTDTTYEGDYSKDYIVNSGDLLVGMDGDFHSAFWRSGIALLNQRVCKLTANENFYNQKFLAYLLPGYLGAINQSTSAVTVKHLSSKTIQSIPLPLPTRKEQDRLVEKLEELFSEFDNGIEELKAAQTKLSQYRQSLLKSAVEGSLTERWRAENRAQVQETGEQLLARILKQRREQWQQQKLAEFAEKGKTPPKNWQDAYPEPVQPDTTDLPKLPEGWVWASVDQLALNKRYGSSSKTNDDSSGVPVLRMGNIQDGKLDYSNLKYLPVDHKEFPDLLLNNGDLLFNRTNSAELVGKSAVYRDIGKPVSYASYLISVTFTEHFLPEIAAHYINSVLGKKWLAEVMNQTAGQANVNGTKLGELAIPLPPFAEQLALIQGITNEFDSIDRQIEATALGLKQSEAQRKNILKSAFSGQLVSQDPNDEPASVLLEKIKREREALAKKPKTKQIKTKSAMKKITIEELAKWVGNYKGNSFTFDELQTAFQGDYDQLKDCVFEILSAKKPLFKQVFDQKLNTITFIKEDK</sequence>
<dbReference type="Pfam" id="PF01420">
    <property type="entry name" value="Methylase_S"/>
    <property type="match status" value="2"/>
</dbReference>
<name>H3ZD23_9ALTE</name>
<evidence type="ECO:0000313" key="6">
    <source>
        <dbReference type="Proteomes" id="UP000012046"/>
    </source>
</evidence>
<dbReference type="GO" id="GO:0009307">
    <property type="term" value="P:DNA restriction-modification system"/>
    <property type="evidence" value="ECO:0007669"/>
    <property type="project" value="UniProtKB-KW"/>
</dbReference>
<dbReference type="CDD" id="cd17524">
    <property type="entry name" value="RMtype1_S_EcoUTORF5051P-TRD2-CR2_like"/>
    <property type="match status" value="1"/>
</dbReference>